<dbReference type="AlphaFoldDB" id="A0ABD4RE17"/>
<feature type="transmembrane region" description="Helical" evidence="1">
    <location>
        <begin position="36"/>
        <end position="54"/>
    </location>
</feature>
<name>A0ABD4RE17_9CLOT</name>
<keyword evidence="1" id="KW-0472">Membrane</keyword>
<organism evidence="2 3">
    <name type="scientific">Clostridium chauvoei</name>
    <dbReference type="NCBI Taxonomy" id="46867"/>
    <lineage>
        <taxon>Bacteria</taxon>
        <taxon>Bacillati</taxon>
        <taxon>Bacillota</taxon>
        <taxon>Clostridia</taxon>
        <taxon>Eubacteriales</taxon>
        <taxon>Clostridiaceae</taxon>
        <taxon>Clostridium</taxon>
    </lineage>
</organism>
<dbReference type="Proteomes" id="UP000775179">
    <property type="component" value="Unassembled WGS sequence"/>
</dbReference>
<evidence type="ECO:0000313" key="2">
    <source>
        <dbReference type="EMBL" id="MBX7289627.1"/>
    </source>
</evidence>
<dbReference type="InterPro" id="IPR014245">
    <property type="entry name" value="Spore_III_AF"/>
</dbReference>
<proteinExistence type="predicted"/>
<evidence type="ECO:0000313" key="3">
    <source>
        <dbReference type="Proteomes" id="UP000775179"/>
    </source>
</evidence>
<dbReference type="GeneID" id="66301821"/>
<evidence type="ECO:0000256" key="1">
    <source>
        <dbReference type="SAM" id="Phobius"/>
    </source>
</evidence>
<keyword evidence="1" id="KW-0812">Transmembrane</keyword>
<reference evidence="2 3" key="1">
    <citation type="submission" date="2021-08" db="EMBL/GenBank/DDBJ databases">
        <title>Genome sequence analysis of Clostridium chauvoei strains of European origin and evaluation of typing options for outbreak investigations.</title>
        <authorList>
            <person name="Abdel-Glil M."/>
            <person name="Thomas P."/>
            <person name="Seyboldt C."/>
        </authorList>
    </citation>
    <scope>NUCLEOTIDE SEQUENCE [LARGE SCALE GENOMIC DNA]</scope>
    <source>
        <strain evidence="2 3">S0260-09</strain>
    </source>
</reference>
<accession>A0ABD4RE17</accession>
<protein>
    <submittedName>
        <fullName evidence="2">Stage III sporulation protein AF</fullName>
    </submittedName>
</protein>
<feature type="transmembrane region" description="Helical" evidence="1">
    <location>
        <begin position="6"/>
        <end position="24"/>
    </location>
</feature>
<dbReference type="Pfam" id="PF09581">
    <property type="entry name" value="Spore_III_AF"/>
    <property type="match status" value="1"/>
</dbReference>
<dbReference type="NCBIfam" id="TIGR02896">
    <property type="entry name" value="spore_III_AF"/>
    <property type="match status" value="1"/>
</dbReference>
<sequence>METLTNFVVTLVTMIILMTAIELIAPDNSIKKYLKFVLGLILISVMLTPIISLISKGEKQITSAISKYTENPLDSIKKDNDNSVNQTKEKTFEKNLEKNCEKILKSQFTNRDFQSEVTCNLDLENMTYSIDKVSIGVKDKSIKKVQKIEINTKENVSEALALDDKVENEEEIKKYIGEALNIQADKIEIYSIDR</sequence>
<dbReference type="RefSeq" id="WP_021875808.1">
    <property type="nucleotide sequence ID" value="NZ_CP018624.1"/>
</dbReference>
<keyword evidence="1" id="KW-1133">Transmembrane helix</keyword>
<dbReference type="EMBL" id="JAIFTX010000002">
    <property type="protein sequence ID" value="MBX7289627.1"/>
    <property type="molecule type" value="Genomic_DNA"/>
</dbReference>
<gene>
    <name evidence="2" type="primary">spoIIIAF</name>
    <name evidence="2" type="ORF">K4H94_00990</name>
</gene>
<comment type="caution">
    <text evidence="2">The sequence shown here is derived from an EMBL/GenBank/DDBJ whole genome shotgun (WGS) entry which is preliminary data.</text>
</comment>
<dbReference type="KEGG" id="cchv:BTM20_08055"/>